<protein>
    <submittedName>
        <fullName evidence="1">Uncharacterized protein</fullName>
    </submittedName>
</protein>
<gene>
    <name evidence="1" type="ORF">DSW25_04875</name>
</gene>
<comment type="caution">
    <text evidence="1">The sequence shown here is derived from an EMBL/GenBank/DDBJ whole genome shotgun (WGS) entry which is preliminary data.</text>
</comment>
<evidence type="ECO:0000313" key="2">
    <source>
        <dbReference type="Proteomes" id="UP000027734"/>
    </source>
</evidence>
<dbReference type="AlphaFoldDB" id="A0A073IE83"/>
<evidence type="ECO:0000313" key="1">
    <source>
        <dbReference type="EMBL" id="KEJ87816.1"/>
    </source>
</evidence>
<dbReference type="Proteomes" id="UP000027734">
    <property type="component" value="Unassembled WGS sequence"/>
</dbReference>
<accession>A0A073IE83</accession>
<name>A0A073IE83_9RHOB</name>
<organism evidence="1 2">
    <name type="scientific">Sulfitobacter donghicola DSW-25 = KCTC 12864 = JCM 14565</name>
    <dbReference type="NCBI Taxonomy" id="1300350"/>
    <lineage>
        <taxon>Bacteria</taxon>
        <taxon>Pseudomonadati</taxon>
        <taxon>Pseudomonadota</taxon>
        <taxon>Alphaproteobacteria</taxon>
        <taxon>Rhodobacterales</taxon>
        <taxon>Roseobacteraceae</taxon>
        <taxon>Sulfitobacter</taxon>
    </lineage>
</organism>
<proteinExistence type="predicted"/>
<reference evidence="1 2" key="1">
    <citation type="submission" date="2014-01" db="EMBL/GenBank/DDBJ databases">
        <title>Sulfitobacter donghicola JCM 14565 Genome Sequencing.</title>
        <authorList>
            <person name="Lai Q."/>
            <person name="Hong Z."/>
        </authorList>
    </citation>
    <scope>NUCLEOTIDE SEQUENCE [LARGE SCALE GENOMIC DNA]</scope>
    <source>
        <strain evidence="1 2">JCM 14565</strain>
    </source>
</reference>
<keyword evidence="2" id="KW-1185">Reference proteome</keyword>
<dbReference type="EMBL" id="JAMC01000014">
    <property type="protein sequence ID" value="KEJ87816.1"/>
    <property type="molecule type" value="Genomic_DNA"/>
</dbReference>
<sequence>MKEASTVKTGRAHAICDQDGRAVRTVRLSSQEISWMMTGENAKSAARFNREIRRRREANAPSFFFFTRKICHFTLA</sequence>